<gene>
    <name evidence="1" type="ORF">LX16_1728</name>
</gene>
<dbReference type="EMBL" id="VLLL01000005">
    <property type="protein sequence ID" value="TWJ16008.1"/>
    <property type="molecule type" value="Genomic_DNA"/>
</dbReference>
<dbReference type="AlphaFoldDB" id="A0A562VDS1"/>
<organism evidence="1 2">
    <name type="scientific">Stackebrandtia albiflava</name>
    <dbReference type="NCBI Taxonomy" id="406432"/>
    <lineage>
        <taxon>Bacteria</taxon>
        <taxon>Bacillati</taxon>
        <taxon>Actinomycetota</taxon>
        <taxon>Actinomycetes</taxon>
        <taxon>Glycomycetales</taxon>
        <taxon>Glycomycetaceae</taxon>
        <taxon>Stackebrandtia</taxon>
    </lineage>
</organism>
<evidence type="ECO:0000313" key="2">
    <source>
        <dbReference type="Proteomes" id="UP000321617"/>
    </source>
</evidence>
<reference evidence="1 2" key="1">
    <citation type="journal article" date="2013" name="Stand. Genomic Sci.">
        <title>Genomic Encyclopedia of Type Strains, Phase I: The one thousand microbial genomes (KMG-I) project.</title>
        <authorList>
            <person name="Kyrpides N.C."/>
            <person name="Woyke T."/>
            <person name="Eisen J.A."/>
            <person name="Garrity G."/>
            <person name="Lilburn T.G."/>
            <person name="Beck B.J."/>
            <person name="Whitman W.B."/>
            <person name="Hugenholtz P."/>
            <person name="Klenk H.P."/>
        </authorList>
    </citation>
    <scope>NUCLEOTIDE SEQUENCE [LARGE SCALE GENOMIC DNA]</scope>
    <source>
        <strain evidence="1 2">DSM 45044</strain>
    </source>
</reference>
<name>A0A562VDS1_9ACTN</name>
<dbReference type="OrthoDB" id="3693802at2"/>
<dbReference type="Proteomes" id="UP000321617">
    <property type="component" value="Unassembled WGS sequence"/>
</dbReference>
<accession>A0A562VDS1</accession>
<keyword evidence="2" id="KW-1185">Reference proteome</keyword>
<dbReference type="RefSeq" id="WP_147135663.1">
    <property type="nucleotide sequence ID" value="NZ_BAABIJ010000001.1"/>
</dbReference>
<evidence type="ECO:0000313" key="1">
    <source>
        <dbReference type="EMBL" id="TWJ16008.1"/>
    </source>
</evidence>
<sequence>MSSLRIPGVALLSSAPAPPGVRCWSASLPGEPPYGRIVLSLLLEEPDSTDDVDTAFIAEVVARLPEHLATADAATRRAVATDPARFGLPEAAGAAAGPRLAAPELSFGPGREWAVRFTETDLPACRELGVAVFFDEAGTAQVDELCDAEQSG</sequence>
<proteinExistence type="predicted"/>
<protein>
    <submittedName>
        <fullName evidence="1">Uncharacterized protein</fullName>
    </submittedName>
</protein>
<comment type="caution">
    <text evidence="1">The sequence shown here is derived from an EMBL/GenBank/DDBJ whole genome shotgun (WGS) entry which is preliminary data.</text>
</comment>